<dbReference type="AlphaFoldDB" id="A0A5B8VHS5"/>
<gene>
    <name evidence="1" type="ORF">FSB73_04745</name>
</gene>
<protein>
    <submittedName>
        <fullName evidence="1">Uncharacterized protein</fullName>
    </submittedName>
</protein>
<dbReference type="KEGG" id="agi:FSB73_04745"/>
<sequence>MSYCYNDACHARKQEITFNGKWLQINELNTNIQLIRSAQHQSVLKIKQPCFSGQWLSYAKIPKRHKNYPGFHLDDFLMLDTYFVLWCILYY</sequence>
<evidence type="ECO:0000313" key="1">
    <source>
        <dbReference type="EMBL" id="QEC71094.1"/>
    </source>
</evidence>
<dbReference type="RefSeq" id="WP_146780352.1">
    <property type="nucleotide sequence ID" value="NZ_CP042434.1"/>
</dbReference>
<accession>A0A5B8VHS5</accession>
<dbReference type="EMBL" id="CP042434">
    <property type="protein sequence ID" value="QEC71094.1"/>
    <property type="molecule type" value="Genomic_DNA"/>
</dbReference>
<proteinExistence type="predicted"/>
<name>A0A5B8VHS5_9BACT</name>
<organism evidence="1 2">
    <name type="scientific">Arachidicoccus ginsenosidivorans</name>
    <dbReference type="NCBI Taxonomy" id="496057"/>
    <lineage>
        <taxon>Bacteria</taxon>
        <taxon>Pseudomonadati</taxon>
        <taxon>Bacteroidota</taxon>
        <taxon>Chitinophagia</taxon>
        <taxon>Chitinophagales</taxon>
        <taxon>Chitinophagaceae</taxon>
        <taxon>Arachidicoccus</taxon>
    </lineage>
</organism>
<dbReference type="Proteomes" id="UP000321291">
    <property type="component" value="Chromosome"/>
</dbReference>
<keyword evidence="2" id="KW-1185">Reference proteome</keyword>
<evidence type="ECO:0000313" key="2">
    <source>
        <dbReference type="Proteomes" id="UP000321291"/>
    </source>
</evidence>
<reference evidence="1 2" key="1">
    <citation type="journal article" date="2017" name="Int. J. Syst. Evol. Microbiol.">
        <title>Arachidicoccus ginsenosidivorans sp. nov., with ginsenoside-converting activity isolated from ginseng cultivating soil.</title>
        <authorList>
            <person name="Siddiqi M.Z."/>
            <person name="Aslam Z."/>
            <person name="Im W.T."/>
        </authorList>
    </citation>
    <scope>NUCLEOTIDE SEQUENCE [LARGE SCALE GENOMIC DNA]</scope>
    <source>
        <strain evidence="1 2">Gsoil 809</strain>
    </source>
</reference>